<dbReference type="Pfam" id="PF02604">
    <property type="entry name" value="PhdYeFM_antitox"/>
    <property type="match status" value="1"/>
</dbReference>
<dbReference type="Gene3D" id="3.40.1620.10">
    <property type="entry name" value="YefM-like domain"/>
    <property type="match status" value="1"/>
</dbReference>
<dbReference type="InterPro" id="IPR006442">
    <property type="entry name" value="Antitoxin_Phd/YefM"/>
</dbReference>
<evidence type="ECO:0000313" key="3">
    <source>
        <dbReference type="EMBL" id="MDP8148870.1"/>
    </source>
</evidence>
<reference evidence="3 4" key="1">
    <citation type="journal article" date="2023" name="Front. Microbiol.">
        <title>Phylogeography and host specificity of Pasteurellaceae pathogenic to sea-farmed fish in the north-east Atlantic.</title>
        <authorList>
            <person name="Gulla S."/>
            <person name="Colquhoun D.J."/>
            <person name="Olsen A.B."/>
            <person name="Spilsberg B."/>
            <person name="Lagesen K."/>
            <person name="Aakesson C.P."/>
            <person name="Strom S."/>
            <person name="Manji F."/>
            <person name="Birkbeck T.H."/>
            <person name="Nilsen H.K."/>
        </authorList>
    </citation>
    <scope>NUCLEOTIDE SEQUENCE [LARGE SCALE GENOMIC DNA]</scope>
    <source>
        <strain evidence="3 4">NVIB3131</strain>
    </source>
</reference>
<keyword evidence="4" id="KW-1185">Reference proteome</keyword>
<dbReference type="Proteomes" id="UP001226020">
    <property type="component" value="Unassembled WGS sequence"/>
</dbReference>
<dbReference type="AlphaFoldDB" id="A0AAW8CKC2"/>
<gene>
    <name evidence="3" type="ORF">QJU57_07245</name>
</gene>
<comment type="caution">
    <text evidence="3">The sequence shown here is derived from an EMBL/GenBank/DDBJ whole genome shotgun (WGS) entry which is preliminary data.</text>
</comment>
<dbReference type="RefSeq" id="WP_306351851.1">
    <property type="nucleotide sequence ID" value="NZ_JASAWV010000010.1"/>
</dbReference>
<comment type="similarity">
    <text evidence="1 2">Belongs to the phD/YefM antitoxin family.</text>
</comment>
<evidence type="ECO:0000256" key="2">
    <source>
        <dbReference type="RuleBase" id="RU362080"/>
    </source>
</evidence>
<sequence>MFITSREFNQNLAKAKQLAANEPVIITNRGNPEFVLMRYDDYQIQKQEKKQSAYEWLCSQEDYDVADIELDIPPRSKANRPIPFVDYDVEDE</sequence>
<proteinExistence type="inferred from homology"/>
<evidence type="ECO:0000313" key="4">
    <source>
        <dbReference type="Proteomes" id="UP001226020"/>
    </source>
</evidence>
<dbReference type="NCBIfam" id="TIGR01552">
    <property type="entry name" value="phd_fam"/>
    <property type="match status" value="1"/>
</dbReference>
<evidence type="ECO:0000256" key="1">
    <source>
        <dbReference type="ARBA" id="ARBA00009981"/>
    </source>
</evidence>
<accession>A0AAW8CKC2</accession>
<dbReference type="SUPFAM" id="SSF143120">
    <property type="entry name" value="YefM-like"/>
    <property type="match status" value="1"/>
</dbReference>
<name>A0AAW8CKC2_9PAST</name>
<organism evidence="3 4">
    <name type="scientific">Phocoenobacter atlanticus subsp. atlanticus</name>
    <dbReference type="NCBI Taxonomy" id="3061285"/>
    <lineage>
        <taxon>Bacteria</taxon>
        <taxon>Pseudomonadati</taxon>
        <taxon>Pseudomonadota</taxon>
        <taxon>Gammaproteobacteria</taxon>
        <taxon>Pasteurellales</taxon>
        <taxon>Pasteurellaceae</taxon>
        <taxon>Phocoenobacter</taxon>
        <taxon>Phocoenobacter atlanticus</taxon>
    </lineage>
</organism>
<protein>
    <recommendedName>
        <fullName evidence="2">Antitoxin</fullName>
    </recommendedName>
</protein>
<comment type="function">
    <text evidence="2">Antitoxin component of a type II toxin-antitoxin (TA) system.</text>
</comment>
<dbReference type="EMBL" id="JASAXT010000012">
    <property type="protein sequence ID" value="MDP8148870.1"/>
    <property type="molecule type" value="Genomic_DNA"/>
</dbReference>
<dbReference type="InterPro" id="IPR036165">
    <property type="entry name" value="YefM-like_sf"/>
</dbReference>